<dbReference type="GO" id="GO:0009279">
    <property type="term" value="C:cell outer membrane"/>
    <property type="evidence" value="ECO:0007669"/>
    <property type="project" value="UniProtKB-SubCell"/>
</dbReference>
<dbReference type="RefSeq" id="WP_062092867.1">
    <property type="nucleotide sequence ID" value="NZ_FCOK02000124.1"/>
</dbReference>
<keyword evidence="8" id="KW-0626">Porin</keyword>
<dbReference type="CDD" id="cd00342">
    <property type="entry name" value="gram_neg_porins"/>
    <property type="match status" value="1"/>
</dbReference>
<keyword evidence="4" id="KW-1134">Transmembrane beta strand</keyword>
<organism evidence="13 14">
    <name type="scientific">Caballeronia udeis</name>
    <dbReference type="NCBI Taxonomy" id="1232866"/>
    <lineage>
        <taxon>Bacteria</taxon>
        <taxon>Pseudomonadati</taxon>
        <taxon>Pseudomonadota</taxon>
        <taxon>Betaproteobacteria</taxon>
        <taxon>Burkholderiales</taxon>
        <taxon>Burkholderiaceae</taxon>
        <taxon>Caballeronia</taxon>
    </lineage>
</organism>
<accession>A0A158JV12</accession>
<dbReference type="SUPFAM" id="SSF56935">
    <property type="entry name" value="Porins"/>
    <property type="match status" value="1"/>
</dbReference>
<feature type="chain" id="PRO_5008502167" evidence="11">
    <location>
        <begin position="21"/>
        <end position="404"/>
    </location>
</feature>
<dbReference type="InterPro" id="IPR023614">
    <property type="entry name" value="Porin_dom_sf"/>
</dbReference>
<evidence type="ECO:0000256" key="1">
    <source>
        <dbReference type="ARBA" id="ARBA00004571"/>
    </source>
</evidence>
<dbReference type="PANTHER" id="PTHR34501">
    <property type="entry name" value="PROTEIN YDDL-RELATED"/>
    <property type="match status" value="1"/>
</dbReference>
<evidence type="ECO:0000313" key="13">
    <source>
        <dbReference type="EMBL" id="SAL72666.1"/>
    </source>
</evidence>
<dbReference type="PANTHER" id="PTHR34501:SF9">
    <property type="entry name" value="MAJOR OUTER MEMBRANE PROTEIN P.IA"/>
    <property type="match status" value="1"/>
</dbReference>
<keyword evidence="3" id="KW-0813">Transport</keyword>
<dbReference type="InterPro" id="IPR033900">
    <property type="entry name" value="Gram_neg_porin_domain"/>
</dbReference>
<evidence type="ECO:0000256" key="6">
    <source>
        <dbReference type="ARBA" id="ARBA00022729"/>
    </source>
</evidence>
<feature type="domain" description="Porin" evidence="12">
    <location>
        <begin position="10"/>
        <end position="357"/>
    </location>
</feature>
<dbReference type="GO" id="GO:0046930">
    <property type="term" value="C:pore complex"/>
    <property type="evidence" value="ECO:0007669"/>
    <property type="project" value="UniProtKB-KW"/>
</dbReference>
<dbReference type="Proteomes" id="UP000054683">
    <property type="component" value="Unassembled WGS sequence"/>
</dbReference>
<dbReference type="InterPro" id="IPR050298">
    <property type="entry name" value="Gram-neg_bact_OMP"/>
</dbReference>
<keyword evidence="5" id="KW-0812">Transmembrane</keyword>
<evidence type="ECO:0000256" key="9">
    <source>
        <dbReference type="ARBA" id="ARBA00023136"/>
    </source>
</evidence>
<sequence length="404" mass="42195">MNHLPLCLGAVLSCSSLAHAEGNGVDLYGVIDGGVTYVNNAVTTFPKGVTPSGGALWATPSAVLQGSRWGLRGTEDLGGGTRAVFTLENGFDISSGNATPGGRLFGRLAFVGLSNEHGTITLGRQYDPMVSFVAPQSAALQWGGLYAAHWGNLDNMTPFSRDNNSIKLMSTSMGGVQLGGIYSFGGQAGQFANGNAWGVGGAYTNGPFRLGVAYTLANNPYTPDTSTSSSALSDPGSLGLNPSFPYANLLKTRQQNSLGISSAYQFGKVTVGLVYTKVRLLSSQILTSAGNDVSFDTYEINTAWHPSPSFMLGAEYAYTAGDVSGGGVHGGDLRPGFHQITLLGDYFLSVRTDVYMQGVAQLAVGDGIAAFPGGPREPLAQINTLAPSSTRRQLALRVGLRHTF</sequence>
<dbReference type="GO" id="GO:0006811">
    <property type="term" value="P:monoatomic ion transport"/>
    <property type="evidence" value="ECO:0007669"/>
    <property type="project" value="UniProtKB-KW"/>
</dbReference>
<evidence type="ECO:0000256" key="7">
    <source>
        <dbReference type="ARBA" id="ARBA00023065"/>
    </source>
</evidence>
<proteinExistence type="predicted"/>
<evidence type="ECO:0000313" key="14">
    <source>
        <dbReference type="Proteomes" id="UP000054683"/>
    </source>
</evidence>
<evidence type="ECO:0000256" key="8">
    <source>
        <dbReference type="ARBA" id="ARBA00023114"/>
    </source>
</evidence>
<dbReference type="Pfam" id="PF13609">
    <property type="entry name" value="Porin_4"/>
    <property type="match status" value="1"/>
</dbReference>
<dbReference type="EMBL" id="FCOK02000124">
    <property type="protein sequence ID" value="SAL72666.1"/>
    <property type="molecule type" value="Genomic_DNA"/>
</dbReference>
<dbReference type="OrthoDB" id="8982743at2"/>
<dbReference type="Gene3D" id="2.40.160.10">
    <property type="entry name" value="Porin"/>
    <property type="match status" value="1"/>
</dbReference>
<dbReference type="GO" id="GO:0015288">
    <property type="term" value="F:porin activity"/>
    <property type="evidence" value="ECO:0007669"/>
    <property type="project" value="UniProtKB-KW"/>
</dbReference>
<keyword evidence="7" id="KW-0406">Ion transport</keyword>
<keyword evidence="10" id="KW-0998">Cell outer membrane</keyword>
<evidence type="ECO:0000256" key="5">
    <source>
        <dbReference type="ARBA" id="ARBA00022692"/>
    </source>
</evidence>
<dbReference type="AlphaFoldDB" id="A0A158JV12"/>
<evidence type="ECO:0000256" key="4">
    <source>
        <dbReference type="ARBA" id="ARBA00022452"/>
    </source>
</evidence>
<evidence type="ECO:0000259" key="12">
    <source>
        <dbReference type="Pfam" id="PF13609"/>
    </source>
</evidence>
<comment type="subcellular location">
    <subcellularLocation>
        <location evidence="1">Cell outer membrane</location>
        <topology evidence="1">Multi-pass membrane protein</topology>
    </subcellularLocation>
</comment>
<evidence type="ECO:0000256" key="3">
    <source>
        <dbReference type="ARBA" id="ARBA00022448"/>
    </source>
</evidence>
<comment type="subunit">
    <text evidence="2">Homotrimer.</text>
</comment>
<name>A0A158JV12_9BURK</name>
<keyword evidence="9" id="KW-0472">Membrane</keyword>
<keyword evidence="6 11" id="KW-0732">Signal</keyword>
<gene>
    <name evidence="13" type="ORF">AWB69_08849</name>
</gene>
<feature type="signal peptide" evidence="11">
    <location>
        <begin position="1"/>
        <end position="20"/>
    </location>
</feature>
<reference evidence="13 14" key="1">
    <citation type="submission" date="2016-01" db="EMBL/GenBank/DDBJ databases">
        <authorList>
            <person name="Oliw E.H."/>
        </authorList>
    </citation>
    <scope>NUCLEOTIDE SEQUENCE [LARGE SCALE GENOMIC DNA]</scope>
    <source>
        <strain evidence="13">LMG 27134</strain>
    </source>
</reference>
<evidence type="ECO:0000256" key="2">
    <source>
        <dbReference type="ARBA" id="ARBA00011233"/>
    </source>
</evidence>
<protein>
    <submittedName>
        <fullName evidence="13">Outer membrane porin OpcP</fullName>
    </submittedName>
</protein>
<evidence type="ECO:0000256" key="11">
    <source>
        <dbReference type="SAM" id="SignalP"/>
    </source>
</evidence>
<evidence type="ECO:0000256" key="10">
    <source>
        <dbReference type="ARBA" id="ARBA00023237"/>
    </source>
</evidence>